<evidence type="ECO:0000256" key="2">
    <source>
        <dbReference type="SAM" id="Phobius"/>
    </source>
</evidence>
<keyword evidence="3" id="KW-0732">Signal</keyword>
<evidence type="ECO:0000256" key="3">
    <source>
        <dbReference type="SAM" id="SignalP"/>
    </source>
</evidence>
<evidence type="ECO:0000313" key="5">
    <source>
        <dbReference type="Proteomes" id="UP000019277"/>
    </source>
</evidence>
<feature type="chain" id="PRO_5004893839" description="Integral membrane protein" evidence="3">
    <location>
        <begin position="35"/>
        <end position="292"/>
    </location>
</feature>
<feature type="region of interest" description="Disordered" evidence="1">
    <location>
        <begin position="199"/>
        <end position="234"/>
    </location>
</feature>
<name>W7IEQ9_9PSEU</name>
<keyword evidence="5" id="KW-1185">Reference proteome</keyword>
<dbReference type="EMBL" id="AYXG01000208">
    <property type="protein sequence ID" value="EWC59350.1"/>
    <property type="molecule type" value="Genomic_DNA"/>
</dbReference>
<feature type="signal peptide" evidence="3">
    <location>
        <begin position="1"/>
        <end position="34"/>
    </location>
</feature>
<gene>
    <name evidence="4" type="ORF">UO65_5380</name>
</gene>
<feature type="compositionally biased region" description="Low complexity" evidence="1">
    <location>
        <begin position="225"/>
        <end position="234"/>
    </location>
</feature>
<evidence type="ECO:0000313" key="4">
    <source>
        <dbReference type="EMBL" id="EWC59350.1"/>
    </source>
</evidence>
<feature type="transmembrane region" description="Helical" evidence="2">
    <location>
        <begin position="109"/>
        <end position="132"/>
    </location>
</feature>
<reference evidence="4 5" key="1">
    <citation type="journal article" date="2014" name="Genome Announc.">
        <title>Draft Genome Sequence of the Antitrypanosomally Active Sponge-Associated Bacterium Actinokineospora sp. Strain EG49.</title>
        <authorList>
            <person name="Harjes J."/>
            <person name="Ryu T."/>
            <person name="Abdelmohsen U.R."/>
            <person name="Moitinho-Silva L."/>
            <person name="Horn H."/>
            <person name="Ravasi T."/>
            <person name="Hentschel U."/>
        </authorList>
    </citation>
    <scope>NUCLEOTIDE SEQUENCE [LARGE SCALE GENOMIC DNA]</scope>
    <source>
        <strain evidence="4 5">EG49</strain>
    </source>
</reference>
<keyword evidence="2" id="KW-0472">Membrane</keyword>
<evidence type="ECO:0008006" key="6">
    <source>
        <dbReference type="Google" id="ProtNLM"/>
    </source>
</evidence>
<evidence type="ECO:0000256" key="1">
    <source>
        <dbReference type="SAM" id="MobiDB-lite"/>
    </source>
</evidence>
<organism evidence="4 5">
    <name type="scientific">Actinokineospora spheciospongiae</name>
    <dbReference type="NCBI Taxonomy" id="909613"/>
    <lineage>
        <taxon>Bacteria</taxon>
        <taxon>Bacillati</taxon>
        <taxon>Actinomycetota</taxon>
        <taxon>Actinomycetes</taxon>
        <taxon>Pseudonocardiales</taxon>
        <taxon>Pseudonocardiaceae</taxon>
        <taxon>Actinokineospora</taxon>
    </lineage>
</organism>
<accession>W7IEQ9</accession>
<protein>
    <recommendedName>
        <fullName evidence="6">Integral membrane protein</fullName>
    </recommendedName>
</protein>
<dbReference type="Proteomes" id="UP000019277">
    <property type="component" value="Unassembled WGS sequence"/>
</dbReference>
<proteinExistence type="predicted"/>
<sequence length="292" mass="30566">MRAVRQVAARTLLLLVACAAVAAVSGLSSSTASAALSGLTARATGTVSPLREGVVLARWEVDGRAVSAEVEIAVRAPTGTTPANIAYSPTDPTRAVVPGATLLATADRAASGVVFAALVAALAVLFDLWLLLSRLHSARGPGRPLVVRRVRVQRGLLARSWLETESGPDRWIPVHFDPALLTLPTPTEVTATGGRWSTVRLPTGETLHPSGPTRTTEPRGRRTDNATAPDPAAAPRWTRQWRVDAAAAVPAPVVGLFWSHLDGSGFPGWLAATTITAAVAVWLWSVRGSDPS</sequence>
<comment type="caution">
    <text evidence="4">The sequence shown here is derived from an EMBL/GenBank/DDBJ whole genome shotgun (WGS) entry which is preliminary data.</text>
</comment>
<keyword evidence="2" id="KW-1133">Transmembrane helix</keyword>
<dbReference type="STRING" id="909613.UO65_5380"/>
<keyword evidence="2" id="KW-0812">Transmembrane</keyword>
<feature type="transmembrane region" description="Helical" evidence="2">
    <location>
        <begin position="267"/>
        <end position="286"/>
    </location>
</feature>
<dbReference type="eggNOG" id="ENOG503498A">
    <property type="taxonomic scope" value="Bacteria"/>
</dbReference>
<dbReference type="AlphaFoldDB" id="W7IEQ9"/>